<protein>
    <submittedName>
        <fullName evidence="1">Uncharacterized protein</fullName>
    </submittedName>
</protein>
<dbReference type="EMBL" id="JAVQLW010000001">
    <property type="protein sequence ID" value="MDS9467921.1"/>
    <property type="molecule type" value="Genomic_DNA"/>
</dbReference>
<organism evidence="1 2">
    <name type="scientific">Paracoccus aurantius</name>
    <dbReference type="NCBI Taxonomy" id="3073814"/>
    <lineage>
        <taxon>Bacteria</taxon>
        <taxon>Pseudomonadati</taxon>
        <taxon>Pseudomonadota</taxon>
        <taxon>Alphaproteobacteria</taxon>
        <taxon>Rhodobacterales</taxon>
        <taxon>Paracoccaceae</taxon>
        <taxon>Paracoccus</taxon>
    </lineage>
</organism>
<dbReference type="RefSeq" id="WP_311160094.1">
    <property type="nucleotide sequence ID" value="NZ_JAVQLW010000001.1"/>
</dbReference>
<gene>
    <name evidence="1" type="ORF">RGQ15_10120</name>
</gene>
<comment type="caution">
    <text evidence="1">The sequence shown here is derived from an EMBL/GenBank/DDBJ whole genome shotgun (WGS) entry which is preliminary data.</text>
</comment>
<sequence length="200" mass="22078">MWVSQIVHAHDGIVELEEQRSAQLRGLDGNPADLSEPTILLACKRGCSPTGDLHFADPYERELARLLKLASEDKLSFDILNHHATFLLGKGAPLPVQLRLFLMGVLTGRLSSPSISGRPKIPSLRDEYIHDLVGEVAQKFHLKPTRNDSPGANAFSASDAVAQAMVQLRRRPQSYDVIRKIWLRGPYPESGLGIGELDLL</sequence>
<name>A0ABU2HS94_9RHOB</name>
<dbReference type="Proteomes" id="UP001269144">
    <property type="component" value="Unassembled WGS sequence"/>
</dbReference>
<evidence type="ECO:0000313" key="2">
    <source>
        <dbReference type="Proteomes" id="UP001269144"/>
    </source>
</evidence>
<keyword evidence="2" id="KW-1185">Reference proteome</keyword>
<proteinExistence type="predicted"/>
<reference evidence="2" key="1">
    <citation type="submission" date="2023-07" db="EMBL/GenBank/DDBJ databases">
        <title>Paracoccus sp. MBLB3053 whole genome sequence.</title>
        <authorList>
            <person name="Hwang C.Y."/>
            <person name="Cho E.-S."/>
            <person name="Seo M.-J."/>
        </authorList>
    </citation>
    <scope>NUCLEOTIDE SEQUENCE [LARGE SCALE GENOMIC DNA]</scope>
    <source>
        <strain evidence="2">MBLB3053</strain>
    </source>
</reference>
<accession>A0ABU2HS94</accession>
<evidence type="ECO:0000313" key="1">
    <source>
        <dbReference type="EMBL" id="MDS9467921.1"/>
    </source>
</evidence>